<dbReference type="Proteomes" id="UP001430584">
    <property type="component" value="Unassembled WGS sequence"/>
</dbReference>
<dbReference type="EMBL" id="JAJVCZ030000003">
    <property type="protein sequence ID" value="KAL0261532.1"/>
    <property type="molecule type" value="Genomic_DNA"/>
</dbReference>
<name>A0ABR3CLM2_9PEZI</name>
<feature type="compositionally biased region" description="Basic and acidic residues" evidence="1">
    <location>
        <begin position="138"/>
        <end position="176"/>
    </location>
</feature>
<comment type="caution">
    <text evidence="2">The sequence shown here is derived from an EMBL/GenBank/DDBJ whole genome shotgun (WGS) entry which is preliminary data.</text>
</comment>
<feature type="compositionally biased region" description="Basic and acidic residues" evidence="1">
    <location>
        <begin position="550"/>
        <end position="562"/>
    </location>
</feature>
<organism evidence="2 3">
    <name type="scientific">Diplodia seriata</name>
    <dbReference type="NCBI Taxonomy" id="420778"/>
    <lineage>
        <taxon>Eukaryota</taxon>
        <taxon>Fungi</taxon>
        <taxon>Dikarya</taxon>
        <taxon>Ascomycota</taxon>
        <taxon>Pezizomycotina</taxon>
        <taxon>Dothideomycetes</taxon>
        <taxon>Dothideomycetes incertae sedis</taxon>
        <taxon>Botryosphaeriales</taxon>
        <taxon>Botryosphaeriaceae</taxon>
        <taxon>Diplodia</taxon>
    </lineage>
</organism>
<dbReference type="Pfam" id="PF04938">
    <property type="entry name" value="SIP1"/>
    <property type="match status" value="1"/>
</dbReference>
<evidence type="ECO:0000256" key="1">
    <source>
        <dbReference type="SAM" id="MobiDB-lite"/>
    </source>
</evidence>
<feature type="compositionally biased region" description="Basic residues" evidence="1">
    <location>
        <begin position="1"/>
        <end position="10"/>
    </location>
</feature>
<accession>A0ABR3CLM2</accession>
<feature type="compositionally biased region" description="Polar residues" evidence="1">
    <location>
        <begin position="95"/>
        <end position="106"/>
    </location>
</feature>
<proteinExistence type="predicted"/>
<feature type="region of interest" description="Disordered" evidence="1">
    <location>
        <begin position="1"/>
        <end position="247"/>
    </location>
</feature>
<dbReference type="GeneID" id="92007047"/>
<feature type="compositionally biased region" description="Basic and acidic residues" evidence="1">
    <location>
        <begin position="55"/>
        <end position="72"/>
    </location>
</feature>
<dbReference type="Gene3D" id="1.20.58.1070">
    <property type="match status" value="1"/>
</dbReference>
<keyword evidence="3" id="KW-1185">Reference proteome</keyword>
<reference evidence="2 3" key="1">
    <citation type="submission" date="2024-02" db="EMBL/GenBank/DDBJ databases">
        <title>De novo assembly and annotation of 12 fungi associated with fruit tree decline syndrome in Ontario, Canada.</title>
        <authorList>
            <person name="Sulman M."/>
            <person name="Ellouze W."/>
            <person name="Ilyukhin E."/>
        </authorList>
    </citation>
    <scope>NUCLEOTIDE SEQUENCE [LARGE SCALE GENOMIC DNA]</scope>
    <source>
        <strain evidence="2 3">FDS-637</strain>
    </source>
</reference>
<sequence>MSTPPAKRKNMAVTADGAQYNKRQRPDNYATLMAMPAPAPPSRHPNVSKPGNTTVKHEEENVKEEEIREEDKKKKRTVTKQKPNLWRWTKDGPGNNPTIRDQSNRGFANGTKPPKAAQDKPTPTPIPTPSPTSTNKTETSEVKVELVAKVKSEDTKDEGARNDGMENKKSDDKASEPEAPGSPVDAPETHFATFTPMGQGKVLYKKPKGEQNNDESKGKNKNKKRANQKDLRYGQASALDLDDSASDNSEGVEAMRYLKGVRLEANGLPITFRGTEPSDSRAIYNTAVGDMRGFYDDGAYVARPRLIGPVMPPGFAASEAFDEEEEEYEDEDQYMDDEEFVEWVDAQQEYHNRLLLRFEGFRNLMAQTPTEDQQESLDRSRYCTFPRSPPKVMRQAVRRWLSVFTDMPPHPVQVAQMDSYCVLKLLDILKRKIECFKDVEENISLWIFALLARLCEVIPIYCDEASIVREMALRALMVRVTFTGEHIAELEDKVPQYYAEDQDFFEHVDADPRQAKKQEEGDEDGDAALRKALEEKKELLMKKEELKKRVDEMPRMMSKREAFGLSPRDASSDEDEEGEKKPGLKQDTVESQEPAFKKEESVSDQQEENEKPNPNANTRTTLNMILAVACDVFGQKDLSKYLEIWGEYDYPEPLAEQMEVLEQSE</sequence>
<gene>
    <name evidence="2" type="ORF">SLS55_002962</name>
</gene>
<evidence type="ECO:0000313" key="2">
    <source>
        <dbReference type="EMBL" id="KAL0261532.1"/>
    </source>
</evidence>
<feature type="region of interest" description="Disordered" evidence="1">
    <location>
        <begin position="550"/>
        <end position="618"/>
    </location>
</feature>
<dbReference type="InterPro" id="IPR035426">
    <property type="entry name" value="Gemin2/Brr1"/>
</dbReference>
<feature type="compositionally biased region" description="Basic and acidic residues" evidence="1">
    <location>
        <begin position="207"/>
        <end position="218"/>
    </location>
</feature>
<protein>
    <submittedName>
        <fullName evidence="2">Uncharacterized protein</fullName>
    </submittedName>
</protein>
<dbReference type="RefSeq" id="XP_066634561.1">
    <property type="nucleotide sequence ID" value="XM_066774442.1"/>
</dbReference>
<evidence type="ECO:0000313" key="3">
    <source>
        <dbReference type="Proteomes" id="UP001430584"/>
    </source>
</evidence>
<feature type="compositionally biased region" description="Basic and acidic residues" evidence="1">
    <location>
        <begin position="578"/>
        <end position="588"/>
    </location>
</feature>